<dbReference type="AlphaFoldDB" id="A0A1S8L2P1"/>
<gene>
    <name evidence="1" type="ORF">CROST_041990</name>
</gene>
<evidence type="ECO:0000313" key="2">
    <source>
        <dbReference type="Proteomes" id="UP000190951"/>
    </source>
</evidence>
<evidence type="ECO:0000313" key="1">
    <source>
        <dbReference type="EMBL" id="URZ13433.1"/>
    </source>
</evidence>
<accession>A0A1S8L2P1</accession>
<sequence length="98" mass="11149">MVFAVTFIEEPVVFFEILIAEPVVLVHIIELEDNCSRGQAYAVNNTGELAAINEEAINEIENFLKKCFIGKNLLKYFNYNAIISYCSILGIKIQKIIY</sequence>
<protein>
    <submittedName>
        <fullName evidence="1">Uncharacterized protein</fullName>
    </submittedName>
</protein>
<organism evidence="1 2">
    <name type="scientific">Clostridium felsineum</name>
    <dbReference type="NCBI Taxonomy" id="36839"/>
    <lineage>
        <taxon>Bacteria</taxon>
        <taxon>Bacillati</taxon>
        <taxon>Bacillota</taxon>
        <taxon>Clostridia</taxon>
        <taxon>Eubacteriales</taxon>
        <taxon>Clostridiaceae</taxon>
        <taxon>Clostridium</taxon>
    </lineage>
</organism>
<proteinExistence type="predicted"/>
<dbReference type="RefSeq" id="WP_077834912.1">
    <property type="nucleotide sequence ID" value="NZ_CP096983.1"/>
</dbReference>
<dbReference type="EMBL" id="CP096983">
    <property type="protein sequence ID" value="URZ13433.1"/>
    <property type="molecule type" value="Genomic_DNA"/>
</dbReference>
<dbReference type="Proteomes" id="UP000190951">
    <property type="component" value="Chromosome"/>
</dbReference>
<dbReference type="KEGG" id="crw:CROST_041990"/>
<keyword evidence="2" id="KW-1185">Reference proteome</keyword>
<dbReference type="STRING" id="84029.CROST_29970"/>
<name>A0A1S8L2P1_9CLOT</name>
<reference evidence="1 2" key="1">
    <citation type="submission" date="2022-04" db="EMBL/GenBank/DDBJ databases">
        <title>Genome sequence of C. roseum typestrain.</title>
        <authorList>
            <person name="Poehlein A."/>
            <person name="Schoch T."/>
            <person name="Duerre P."/>
            <person name="Daniel R."/>
        </authorList>
    </citation>
    <scope>NUCLEOTIDE SEQUENCE [LARGE SCALE GENOMIC DNA]</scope>
    <source>
        <strain evidence="1 2">DSM 7320</strain>
    </source>
</reference>